<dbReference type="HOGENOM" id="CLU_718791_0_0_1"/>
<feature type="non-terminal residue" evidence="2">
    <location>
        <position position="1"/>
    </location>
</feature>
<evidence type="ECO:0000313" key="2">
    <source>
        <dbReference type="EMBL" id="CBQ70621.1"/>
    </source>
</evidence>
<feature type="region of interest" description="Disordered" evidence="1">
    <location>
        <begin position="74"/>
        <end position="96"/>
    </location>
</feature>
<evidence type="ECO:0000313" key="3">
    <source>
        <dbReference type="Proteomes" id="UP000008867"/>
    </source>
</evidence>
<protein>
    <submittedName>
        <fullName evidence="2">Uncharacterized protein</fullName>
    </submittedName>
</protein>
<accession>E6ZTR4</accession>
<dbReference type="AlphaFoldDB" id="E6ZTR4"/>
<proteinExistence type="predicted"/>
<dbReference type="EMBL" id="FQ311441">
    <property type="protein sequence ID" value="CBQ70621.1"/>
    <property type="molecule type" value="Genomic_DNA"/>
</dbReference>
<feature type="region of interest" description="Disordered" evidence="1">
    <location>
        <begin position="1"/>
        <end position="22"/>
    </location>
</feature>
<name>E6ZTR4_SPORE</name>
<organism evidence="2 3">
    <name type="scientific">Sporisorium reilianum (strain SRZ2)</name>
    <name type="common">Maize head smut fungus</name>
    <dbReference type="NCBI Taxonomy" id="999809"/>
    <lineage>
        <taxon>Eukaryota</taxon>
        <taxon>Fungi</taxon>
        <taxon>Dikarya</taxon>
        <taxon>Basidiomycota</taxon>
        <taxon>Ustilaginomycotina</taxon>
        <taxon>Ustilaginomycetes</taxon>
        <taxon>Ustilaginales</taxon>
        <taxon>Ustilaginaceae</taxon>
        <taxon>Sporisorium</taxon>
    </lineage>
</organism>
<dbReference type="VEuPathDB" id="FungiDB:sr07278"/>
<reference evidence="2 3" key="1">
    <citation type="journal article" date="2010" name="Science">
        <title>Pathogenicity determinants in smut fungi revealed by genome comparison.</title>
        <authorList>
            <person name="Schirawski J."/>
            <person name="Mannhaupt G."/>
            <person name="Muench K."/>
            <person name="Brefort T."/>
            <person name="Schipper K."/>
            <person name="Doehlemann G."/>
            <person name="Di Stasio M."/>
            <person name="Roessel N."/>
            <person name="Mendoza-Mendoza A."/>
            <person name="Pester D."/>
            <person name="Mueller O."/>
            <person name="Winterberg B."/>
            <person name="Meyer E."/>
            <person name="Ghareeb H."/>
            <person name="Wollenberg T."/>
            <person name="Muensterkoetter M."/>
            <person name="Wong P."/>
            <person name="Walter M."/>
            <person name="Stukenbrock E."/>
            <person name="Gueldener U."/>
            <person name="Kahmann R."/>
        </authorList>
    </citation>
    <scope>NUCLEOTIDE SEQUENCE [LARGE SCALE GENOMIC DNA]</scope>
    <source>
        <strain evidence="3">SRZ2</strain>
    </source>
</reference>
<evidence type="ECO:0000256" key="1">
    <source>
        <dbReference type="SAM" id="MobiDB-lite"/>
    </source>
</evidence>
<keyword evidence="3" id="KW-1185">Reference proteome</keyword>
<gene>
    <name evidence="2" type="ORF">sr07278</name>
</gene>
<dbReference type="Proteomes" id="UP000008867">
    <property type="component" value="Chromosome 2"/>
</dbReference>
<sequence length="385" mass="41448">GSGDEAAINTIRNNKAPSAPNIPDADHPAVQVVDDAPPAVAADTPIIEHTTGCHERFRRQSQHYPRHQHQLRVMNRRASSESEGSGSHATMAGAPSSRSIIQAVPAVRAAHTQPRPAVCAAPAMPAASTSQVMGDTSSEVLARIASARIAAARALGTFGRLSSIDYHPSKLWEQVVERNDRLALFCIPEAVKLVCIKDFVHSTDKVIVNFIGKVKRISGLQQKNSAYWQVDFANLGNSGTTVPVYAFPETGSQLSLGAQMPTVVPGELVIVLNAEVSVMNSRWWECWDSAALANSCVGLTQGPGIGQGPQDPVVEEWRWWHLGGCSKGLGSEERNMAGAPQLVGRQHRVLGHRPHCPQVVNCILSNSQQLVESKTFLNIAHCLSQ</sequence>